<dbReference type="GO" id="GO:0005615">
    <property type="term" value="C:extracellular space"/>
    <property type="evidence" value="ECO:0007669"/>
    <property type="project" value="TreeGrafter"/>
</dbReference>
<evidence type="ECO:0000256" key="2">
    <source>
        <dbReference type="ARBA" id="ARBA00022729"/>
    </source>
</evidence>
<dbReference type="InterPro" id="IPR000618">
    <property type="entry name" value="Insect_cuticle"/>
</dbReference>
<protein>
    <submittedName>
        <fullName evidence="4">Cuticle protein 19</fullName>
    </submittedName>
</protein>
<dbReference type="AlphaFoldDB" id="A0A194QWS1"/>
<keyword evidence="1 3" id="KW-0193">Cuticle</keyword>
<dbReference type="InParanoid" id="A0A194QWS1"/>
<dbReference type="Proteomes" id="UP000053240">
    <property type="component" value="Unassembled WGS sequence"/>
</dbReference>
<dbReference type="STRING" id="76193.A0A194QWS1"/>
<gene>
    <name evidence="4" type="ORF">RR48_13388</name>
</gene>
<keyword evidence="2" id="KW-0732">Signal</keyword>
<evidence type="ECO:0000313" key="4">
    <source>
        <dbReference type="EMBL" id="KPJ09754.1"/>
    </source>
</evidence>
<organism evidence="4 5">
    <name type="scientific">Papilio machaon</name>
    <name type="common">Old World swallowtail butterfly</name>
    <dbReference type="NCBI Taxonomy" id="76193"/>
    <lineage>
        <taxon>Eukaryota</taxon>
        <taxon>Metazoa</taxon>
        <taxon>Ecdysozoa</taxon>
        <taxon>Arthropoda</taxon>
        <taxon>Hexapoda</taxon>
        <taxon>Insecta</taxon>
        <taxon>Pterygota</taxon>
        <taxon>Neoptera</taxon>
        <taxon>Endopterygota</taxon>
        <taxon>Lepidoptera</taxon>
        <taxon>Glossata</taxon>
        <taxon>Ditrysia</taxon>
        <taxon>Papilionoidea</taxon>
        <taxon>Papilionidae</taxon>
        <taxon>Papilioninae</taxon>
        <taxon>Papilio</taxon>
    </lineage>
</organism>
<evidence type="ECO:0000256" key="3">
    <source>
        <dbReference type="PROSITE-ProRule" id="PRU00497"/>
    </source>
</evidence>
<dbReference type="EMBL" id="KQ461073">
    <property type="protein sequence ID" value="KPJ09754.1"/>
    <property type="molecule type" value="Genomic_DNA"/>
</dbReference>
<evidence type="ECO:0000256" key="1">
    <source>
        <dbReference type="ARBA" id="ARBA00022460"/>
    </source>
</evidence>
<dbReference type="PROSITE" id="PS00233">
    <property type="entry name" value="CHIT_BIND_RR_1"/>
    <property type="match status" value="1"/>
</dbReference>
<dbReference type="InterPro" id="IPR051217">
    <property type="entry name" value="Insect_Cuticle_Struc_Prot"/>
</dbReference>
<accession>A0A194QWS1</accession>
<proteinExistence type="predicted"/>
<dbReference type="PROSITE" id="PS51155">
    <property type="entry name" value="CHIT_BIND_RR_2"/>
    <property type="match status" value="1"/>
</dbReference>
<dbReference type="GO" id="GO:0031012">
    <property type="term" value="C:extracellular matrix"/>
    <property type="evidence" value="ECO:0007669"/>
    <property type="project" value="TreeGrafter"/>
</dbReference>
<dbReference type="PANTHER" id="PTHR12236:SF95">
    <property type="entry name" value="CUTICULAR PROTEIN 76BD, ISOFORM C-RELATED"/>
    <property type="match status" value="1"/>
</dbReference>
<reference evidence="4 5" key="1">
    <citation type="journal article" date="2015" name="Nat. Commun.">
        <title>Outbred genome sequencing and CRISPR/Cas9 gene editing in butterflies.</title>
        <authorList>
            <person name="Li X."/>
            <person name="Fan D."/>
            <person name="Zhang W."/>
            <person name="Liu G."/>
            <person name="Zhang L."/>
            <person name="Zhao L."/>
            <person name="Fang X."/>
            <person name="Chen L."/>
            <person name="Dong Y."/>
            <person name="Chen Y."/>
            <person name="Ding Y."/>
            <person name="Zhao R."/>
            <person name="Feng M."/>
            <person name="Zhu Y."/>
            <person name="Feng Y."/>
            <person name="Jiang X."/>
            <person name="Zhu D."/>
            <person name="Xiang H."/>
            <person name="Feng X."/>
            <person name="Li S."/>
            <person name="Wang J."/>
            <person name="Zhang G."/>
            <person name="Kronforst M.R."/>
            <person name="Wang W."/>
        </authorList>
    </citation>
    <scope>NUCLEOTIDE SEQUENCE [LARGE SCALE GENOMIC DNA]</scope>
    <source>
        <strain evidence="4">Ya'a_city_454_Pm</strain>
        <tissue evidence="4">Whole body</tissue>
    </source>
</reference>
<evidence type="ECO:0000313" key="5">
    <source>
        <dbReference type="Proteomes" id="UP000053240"/>
    </source>
</evidence>
<sequence>MISGLSLMQCALLASHLRRKRYLMIYNLIELNNESYSTKAAPTDSANGECEKIIVVISLLANVLAYHDPDLNYHLSQVQKGQGCGDSGYSYPVPTTQLTTGVASNQYGGVAYQQQAIQATAYQAPLVTQANYIQTANQNEFHGYATSAGLSSAASSGRTVTPSATYAQAPIIAKVTAAPLIARYSLSPPRTTYVSNNLLTQQSISLGSAKASLNSYSVQSGGPVVSQVFAAPTVGYKTSSAIQVQQTPQIAYATAAPAVINQYQQAGPIYRAPAIATSQYIAPTVEEYHARSGGQYNSQSNAASIGYSTSKVSQYAPSVVTQYSAPAVTQYSAPAVAQYSAPAVAQYSAPAVAQYSAPAVAQYSAPALAQYSAPAVAQYSAPAVAQYSAPAVAQYSAPAVAQYSVPAVSVQHAAPLVRYSAPAVSVQRSPSVVQYSAPAAAVQHSATVSQYSTQAALRGHASLGVKNVHTEFLENYDAHPRYAFEYGVNDPHTGDIKQQKEERDGDVVRGQYSLVEPDGSVRTVDYVADWETGFHANVHNSKDKH</sequence>
<keyword evidence="5" id="KW-1185">Reference proteome</keyword>
<dbReference type="Pfam" id="PF00379">
    <property type="entry name" value="Chitin_bind_4"/>
    <property type="match status" value="1"/>
</dbReference>
<dbReference type="InterPro" id="IPR031311">
    <property type="entry name" value="CHIT_BIND_RR_consensus"/>
</dbReference>
<dbReference type="PANTHER" id="PTHR12236">
    <property type="entry name" value="STRUCTURAL CONTITUENT OF CUTICLE"/>
    <property type="match status" value="1"/>
</dbReference>
<dbReference type="GO" id="GO:0042302">
    <property type="term" value="F:structural constituent of cuticle"/>
    <property type="evidence" value="ECO:0007669"/>
    <property type="project" value="UniProtKB-UniRule"/>
</dbReference>
<dbReference type="PRINTS" id="PR00947">
    <property type="entry name" value="CUTICLE"/>
</dbReference>
<name>A0A194QWS1_PAPMA</name>